<dbReference type="EC" id="2.8.4.3" evidence="9 14"/>
<evidence type="ECO:0000256" key="14">
    <source>
        <dbReference type="HAMAP-Rule" id="MF_01864"/>
    </source>
</evidence>
<dbReference type="InterPro" id="IPR007197">
    <property type="entry name" value="rSAM"/>
</dbReference>
<dbReference type="PROSITE" id="PS50926">
    <property type="entry name" value="TRAM"/>
    <property type="match status" value="1"/>
</dbReference>
<feature type="binding site" evidence="14">
    <location>
        <position position="72"/>
    </location>
    <ligand>
        <name>[4Fe-4S] cluster</name>
        <dbReference type="ChEBI" id="CHEBI:49883"/>
        <label>1</label>
    </ligand>
</feature>
<comment type="similarity">
    <text evidence="14">Belongs to the methylthiotransferase family. MiaB subfamily.</text>
</comment>
<dbReference type="Pfam" id="PF04055">
    <property type="entry name" value="Radical_SAM"/>
    <property type="match status" value="1"/>
</dbReference>
<evidence type="ECO:0000256" key="10">
    <source>
        <dbReference type="ARBA" id="ARBA00051425"/>
    </source>
</evidence>
<evidence type="ECO:0000256" key="5">
    <source>
        <dbReference type="ARBA" id="ARBA00022694"/>
    </source>
</evidence>
<feature type="domain" description="TRAM" evidence="15">
    <location>
        <begin position="399"/>
        <end position="468"/>
    </location>
</feature>
<dbReference type="InterPro" id="IPR006463">
    <property type="entry name" value="MiaB_methiolase"/>
</dbReference>
<keyword evidence="7 14" id="KW-0408">Iron</keyword>
<dbReference type="PROSITE" id="PS51918">
    <property type="entry name" value="RADICAL_SAM"/>
    <property type="match status" value="1"/>
</dbReference>
<comment type="cofactor">
    <cofactor evidence="14">
        <name>[4Fe-4S] cluster</name>
        <dbReference type="ChEBI" id="CHEBI:49883"/>
    </cofactor>
    <text evidence="14">Binds 2 [4Fe-4S] clusters. One cluster is coordinated with 3 cysteines and an exchangeable S-adenosyl-L-methionine.</text>
</comment>
<feature type="domain" description="MTTase N-terminal" evidence="16">
    <location>
        <begin position="28"/>
        <end position="143"/>
    </location>
</feature>
<dbReference type="NCBIfam" id="TIGR00089">
    <property type="entry name" value="MiaB/RimO family radical SAM methylthiotransferase"/>
    <property type="match status" value="1"/>
</dbReference>
<dbReference type="Gene3D" id="3.40.50.12160">
    <property type="entry name" value="Methylthiotransferase, N-terminal domain"/>
    <property type="match status" value="1"/>
</dbReference>
<dbReference type="PROSITE" id="PS51449">
    <property type="entry name" value="MTTASE_N"/>
    <property type="match status" value="1"/>
</dbReference>
<dbReference type="GO" id="GO:0035597">
    <property type="term" value="F:tRNA-2-methylthio-N(6)-dimethylallyladenosine(37) synthase activity"/>
    <property type="evidence" value="ECO:0007669"/>
    <property type="project" value="UniProtKB-EC"/>
</dbReference>
<dbReference type="FunFam" id="3.80.30.20:FF:000001">
    <property type="entry name" value="tRNA-2-methylthio-N(6)-dimethylallyladenosine synthase 2"/>
    <property type="match status" value="1"/>
</dbReference>
<feature type="binding site" evidence="14">
    <location>
        <position position="180"/>
    </location>
    <ligand>
        <name>[4Fe-4S] cluster</name>
        <dbReference type="ChEBI" id="CHEBI:49883"/>
        <label>2</label>
        <note>4Fe-4S-S-AdoMet</note>
    </ligand>
</feature>
<sequence>MSIVAPELARRTVITPSAAAIDDSGRARTYEVRTFGCQMNVHDSERLSGSLEAAGYVSANGSEADIVVINTCAVRENADNKLYGNLGYLASVKRKHAGMQIAVGGCLAQKDKTTILEKAPWVDVVFGTHNMGSLPSLLERARHNGEAQLEILESLETFPSTLPAKRDSSYSGWVSISVGCNNTCTFCIVPALRGKEKDRRPGEILAEIQSLVDDGAIEVTLLGQNVNSYGVEFGDRLAFGKLLRAAGKIEGLERIRFTSPHPAAFTDDVIDAMAETPSVMPQLHMPLQSGSDRILKSMRRSYRGAKFLGILDRVRAQMPNAAISTDIIVGFPGETEEDFQETLRVVELARFATAFTFQYSIRPGTPAATMPDQVPKAIVQDRYERLAAVQERISLEENQTMIGREVELLVANVGRKDSDTHRLSGRAPDSRLVHFDVPAGSARPRPGDMVTVVVTQAAPFHLIADSTDGAPLRIRSTRAGDAWDRLEADSCAVPTHGGGAGGGGPVSLGLPTIGLRLESGSTTIPIYNVNDDER</sequence>
<dbReference type="HAMAP" id="MF_01864">
    <property type="entry name" value="tRNA_metthiotr_MiaB"/>
    <property type="match status" value="1"/>
</dbReference>
<dbReference type="InterPro" id="IPR023404">
    <property type="entry name" value="rSAM_horseshoe"/>
</dbReference>
<dbReference type="SMART" id="SM00729">
    <property type="entry name" value="Elp3"/>
    <property type="match status" value="1"/>
</dbReference>
<keyword evidence="8 14" id="KW-0411">Iron-sulfur</keyword>
<dbReference type="InterPro" id="IPR038135">
    <property type="entry name" value="Methylthiotransferase_N_sf"/>
</dbReference>
<comment type="subunit">
    <text evidence="14">Monomer.</text>
</comment>
<dbReference type="GO" id="GO:0046872">
    <property type="term" value="F:metal ion binding"/>
    <property type="evidence" value="ECO:0007669"/>
    <property type="project" value="UniProtKB-KW"/>
</dbReference>
<feature type="domain" description="Radical SAM core" evidence="17">
    <location>
        <begin position="166"/>
        <end position="396"/>
    </location>
</feature>
<proteinExistence type="inferred from homology"/>
<evidence type="ECO:0000313" key="19">
    <source>
        <dbReference type="Proteomes" id="UP000298170"/>
    </source>
</evidence>
<dbReference type="SFLD" id="SFLDG01061">
    <property type="entry name" value="methylthiotransferase"/>
    <property type="match status" value="1"/>
</dbReference>
<dbReference type="FunFam" id="3.40.50.12160:FF:000003">
    <property type="entry name" value="CDK5 regulatory subunit-associated protein 1"/>
    <property type="match status" value="1"/>
</dbReference>
<evidence type="ECO:0000256" key="9">
    <source>
        <dbReference type="ARBA" id="ARBA00033765"/>
    </source>
</evidence>
<reference evidence="18 19" key="1">
    <citation type="submission" date="2019-03" db="EMBL/GenBank/DDBJ databases">
        <title>Genomics of glacier-inhabiting Cryobacterium strains.</title>
        <authorList>
            <person name="Liu Q."/>
            <person name="Xin Y.-H."/>
        </authorList>
    </citation>
    <scope>NUCLEOTIDE SEQUENCE [LARGE SCALE GENOMIC DNA]</scope>
    <source>
        <strain evidence="18 19">Sr39</strain>
    </source>
</reference>
<evidence type="ECO:0000259" key="15">
    <source>
        <dbReference type="PROSITE" id="PS50926"/>
    </source>
</evidence>
<dbReference type="InterPro" id="IPR020612">
    <property type="entry name" value="Methylthiotransferase_CS"/>
</dbReference>
<dbReference type="SUPFAM" id="SSF102114">
    <property type="entry name" value="Radical SAM enzymes"/>
    <property type="match status" value="1"/>
</dbReference>
<feature type="binding site" evidence="14">
    <location>
        <position position="184"/>
    </location>
    <ligand>
        <name>[4Fe-4S] cluster</name>
        <dbReference type="ChEBI" id="CHEBI:49883"/>
        <label>2</label>
        <note>4Fe-4S-S-AdoMet</note>
    </ligand>
</feature>
<dbReference type="PANTHER" id="PTHR43020">
    <property type="entry name" value="CDK5 REGULATORY SUBUNIT-ASSOCIATED PROTEIN 1"/>
    <property type="match status" value="1"/>
</dbReference>
<dbReference type="PANTHER" id="PTHR43020:SF2">
    <property type="entry name" value="MITOCHONDRIAL TRNA METHYLTHIOTRANSFERASE CDK5RAP1"/>
    <property type="match status" value="1"/>
</dbReference>
<dbReference type="InterPro" id="IPR058240">
    <property type="entry name" value="rSAM_sf"/>
</dbReference>
<dbReference type="AlphaFoldDB" id="A0A4R9ADT6"/>
<evidence type="ECO:0000259" key="16">
    <source>
        <dbReference type="PROSITE" id="PS51449"/>
    </source>
</evidence>
<dbReference type="Pfam" id="PF00919">
    <property type="entry name" value="UPF0004"/>
    <property type="match status" value="1"/>
</dbReference>
<dbReference type="GO" id="GO:0051539">
    <property type="term" value="F:4 iron, 4 sulfur cluster binding"/>
    <property type="evidence" value="ECO:0007669"/>
    <property type="project" value="UniProtKB-UniRule"/>
</dbReference>
<gene>
    <name evidence="14 18" type="primary">miaB</name>
    <name evidence="18" type="ORF">E3T39_09995</name>
</gene>
<dbReference type="InterPro" id="IPR006638">
    <property type="entry name" value="Elp3/MiaA/NifB-like_rSAM"/>
</dbReference>
<evidence type="ECO:0000256" key="8">
    <source>
        <dbReference type="ARBA" id="ARBA00023014"/>
    </source>
</evidence>
<accession>A0A4R9ADT6</accession>
<dbReference type="OrthoDB" id="9805215at2"/>
<keyword evidence="19" id="KW-1185">Reference proteome</keyword>
<dbReference type="Proteomes" id="UP000298170">
    <property type="component" value="Unassembled WGS sequence"/>
</dbReference>
<evidence type="ECO:0000256" key="7">
    <source>
        <dbReference type="ARBA" id="ARBA00023004"/>
    </source>
</evidence>
<dbReference type="EMBL" id="SOHJ01000011">
    <property type="protein sequence ID" value="TFD58712.1"/>
    <property type="molecule type" value="Genomic_DNA"/>
</dbReference>
<evidence type="ECO:0000256" key="13">
    <source>
        <dbReference type="ARBA" id="ARBA00081141"/>
    </source>
</evidence>
<dbReference type="InterPro" id="IPR005839">
    <property type="entry name" value="Methylthiotransferase"/>
</dbReference>
<comment type="caution">
    <text evidence="18">The sequence shown here is derived from an EMBL/GenBank/DDBJ whole genome shotgun (WGS) entry which is preliminary data.</text>
</comment>
<dbReference type="InterPro" id="IPR002792">
    <property type="entry name" value="TRAM_dom"/>
</dbReference>
<dbReference type="SFLD" id="SFLDG01082">
    <property type="entry name" value="B12-binding_domain_containing"/>
    <property type="match status" value="1"/>
</dbReference>
<keyword evidence="6 14" id="KW-0479">Metal-binding</keyword>
<dbReference type="Gene3D" id="3.80.30.20">
    <property type="entry name" value="tm_1862 like domain"/>
    <property type="match status" value="1"/>
</dbReference>
<evidence type="ECO:0000259" key="17">
    <source>
        <dbReference type="PROSITE" id="PS51918"/>
    </source>
</evidence>
<keyword evidence="3 14" id="KW-0808">Transferase</keyword>
<keyword evidence="2 14" id="KW-0004">4Fe-4S</keyword>
<keyword evidence="4 14" id="KW-0949">S-adenosyl-L-methionine</keyword>
<keyword evidence="14" id="KW-0963">Cytoplasm</keyword>
<feature type="binding site" evidence="14">
    <location>
        <position position="106"/>
    </location>
    <ligand>
        <name>[4Fe-4S] cluster</name>
        <dbReference type="ChEBI" id="CHEBI:49883"/>
        <label>1</label>
    </ligand>
</feature>
<comment type="subcellular location">
    <subcellularLocation>
        <location evidence="14">Cytoplasm</location>
    </subcellularLocation>
</comment>
<evidence type="ECO:0000256" key="6">
    <source>
        <dbReference type="ARBA" id="ARBA00022723"/>
    </source>
</evidence>
<dbReference type="NCBIfam" id="TIGR01574">
    <property type="entry name" value="miaB-methiolase"/>
    <property type="match status" value="1"/>
</dbReference>
<evidence type="ECO:0000313" key="18">
    <source>
        <dbReference type="EMBL" id="TFD58712.1"/>
    </source>
</evidence>
<evidence type="ECO:0000256" key="3">
    <source>
        <dbReference type="ARBA" id="ARBA00022679"/>
    </source>
</evidence>
<dbReference type="SFLD" id="SFLDS00029">
    <property type="entry name" value="Radical_SAM"/>
    <property type="match status" value="1"/>
</dbReference>
<feature type="binding site" evidence="14">
    <location>
        <position position="187"/>
    </location>
    <ligand>
        <name>[4Fe-4S] cluster</name>
        <dbReference type="ChEBI" id="CHEBI:49883"/>
        <label>2</label>
        <note>4Fe-4S-S-AdoMet</note>
    </ligand>
</feature>
<evidence type="ECO:0000256" key="2">
    <source>
        <dbReference type="ARBA" id="ARBA00022485"/>
    </source>
</evidence>
<protein>
    <recommendedName>
        <fullName evidence="11 14">tRNA-2-methylthio-N(6)-dimethylallyladenosine synthase</fullName>
        <ecNumber evidence="9 14">2.8.4.3</ecNumber>
    </recommendedName>
    <alternativeName>
        <fullName evidence="13 14">(Dimethylallyl)adenosine tRNA methylthiotransferase MiaB</fullName>
    </alternativeName>
    <alternativeName>
        <fullName evidence="12 14">tRNA-i(6)A37 methylthiotransferase</fullName>
    </alternativeName>
</protein>
<keyword evidence="5 14" id="KW-0819">tRNA processing</keyword>
<dbReference type="RefSeq" id="WP_134514903.1">
    <property type="nucleotide sequence ID" value="NZ_SOHJ01000011.1"/>
</dbReference>
<evidence type="ECO:0000256" key="11">
    <source>
        <dbReference type="ARBA" id="ARBA00068570"/>
    </source>
</evidence>
<organism evidence="18 19">
    <name type="scientific">Cryobacterium suzukii</name>
    <dbReference type="NCBI Taxonomy" id="1259198"/>
    <lineage>
        <taxon>Bacteria</taxon>
        <taxon>Bacillati</taxon>
        <taxon>Actinomycetota</taxon>
        <taxon>Actinomycetes</taxon>
        <taxon>Micrococcales</taxon>
        <taxon>Microbacteriaceae</taxon>
        <taxon>Cryobacterium</taxon>
    </lineage>
</organism>
<comment type="catalytic activity">
    <reaction evidence="10 14">
        <text>N(6)-dimethylallyladenosine(37) in tRNA + (sulfur carrier)-SH + AH2 + 2 S-adenosyl-L-methionine = 2-methylsulfanyl-N(6)-dimethylallyladenosine(37) in tRNA + (sulfur carrier)-H + 5'-deoxyadenosine + L-methionine + A + S-adenosyl-L-homocysteine + 2 H(+)</text>
        <dbReference type="Rhea" id="RHEA:37067"/>
        <dbReference type="Rhea" id="RHEA-COMP:10375"/>
        <dbReference type="Rhea" id="RHEA-COMP:10376"/>
        <dbReference type="Rhea" id="RHEA-COMP:14737"/>
        <dbReference type="Rhea" id="RHEA-COMP:14739"/>
        <dbReference type="ChEBI" id="CHEBI:13193"/>
        <dbReference type="ChEBI" id="CHEBI:15378"/>
        <dbReference type="ChEBI" id="CHEBI:17319"/>
        <dbReference type="ChEBI" id="CHEBI:17499"/>
        <dbReference type="ChEBI" id="CHEBI:29917"/>
        <dbReference type="ChEBI" id="CHEBI:57844"/>
        <dbReference type="ChEBI" id="CHEBI:57856"/>
        <dbReference type="ChEBI" id="CHEBI:59789"/>
        <dbReference type="ChEBI" id="CHEBI:64428"/>
        <dbReference type="ChEBI" id="CHEBI:74415"/>
        <dbReference type="ChEBI" id="CHEBI:74417"/>
        <dbReference type="EC" id="2.8.4.3"/>
    </reaction>
</comment>
<feature type="binding site" evidence="14">
    <location>
        <position position="37"/>
    </location>
    <ligand>
        <name>[4Fe-4S] cluster</name>
        <dbReference type="ChEBI" id="CHEBI:49883"/>
        <label>1</label>
    </ligand>
</feature>
<evidence type="ECO:0000256" key="12">
    <source>
        <dbReference type="ARBA" id="ARBA00080698"/>
    </source>
</evidence>
<dbReference type="GO" id="GO:0005829">
    <property type="term" value="C:cytosol"/>
    <property type="evidence" value="ECO:0007669"/>
    <property type="project" value="TreeGrafter"/>
</dbReference>
<evidence type="ECO:0000256" key="1">
    <source>
        <dbReference type="ARBA" id="ARBA00003234"/>
    </source>
</evidence>
<evidence type="ECO:0000256" key="4">
    <source>
        <dbReference type="ARBA" id="ARBA00022691"/>
    </source>
</evidence>
<dbReference type="SFLD" id="SFLDF00273">
    <property type="entry name" value="(dimethylallyl)adenosine_tRNA"/>
    <property type="match status" value="1"/>
</dbReference>
<comment type="function">
    <text evidence="1 14">Catalyzes the methylthiolation of N6-(dimethylallyl)adenosine (i(6)A), leading to the formation of 2-methylthio-N6-(dimethylallyl)adenosine (ms(2)i(6)A) at position 37 in tRNAs that read codons beginning with uridine.</text>
</comment>
<dbReference type="PROSITE" id="PS01278">
    <property type="entry name" value="MTTASE_RADICAL"/>
    <property type="match status" value="1"/>
</dbReference>
<dbReference type="InterPro" id="IPR013848">
    <property type="entry name" value="Methylthiotransferase_N"/>
</dbReference>
<dbReference type="CDD" id="cd01335">
    <property type="entry name" value="Radical_SAM"/>
    <property type="match status" value="1"/>
</dbReference>
<name>A0A4R9ADT6_9MICO</name>